<dbReference type="Proteomes" id="UP000636800">
    <property type="component" value="Unassembled WGS sequence"/>
</dbReference>
<protein>
    <submittedName>
        <fullName evidence="2">Uncharacterized protein</fullName>
    </submittedName>
</protein>
<evidence type="ECO:0000313" key="4">
    <source>
        <dbReference type="Proteomes" id="UP000636800"/>
    </source>
</evidence>
<gene>
    <name evidence="3" type="ORF">HPP92_027569</name>
    <name evidence="2" type="ORF">HPP92_027570</name>
</gene>
<dbReference type="EMBL" id="JADCNL010000239">
    <property type="protein sequence ID" value="KAG0448983.1"/>
    <property type="molecule type" value="Genomic_DNA"/>
</dbReference>
<sequence>MGKGPRRACLCRRRQTARCLLSPWSSTVGWLLPRPAGGVEKGIVGEATKRKRRREEKAQGSKRSAFLEESFRNRTPSTQSRKLALAKQPISVHVRWKSGFRNRRA</sequence>
<name>A0A835PAM7_VANPL</name>
<reference evidence="4 5" key="1">
    <citation type="journal article" date="2020" name="Nat. Food">
        <title>A phased Vanilla planifolia genome enables genetic improvement of flavour and production.</title>
        <authorList>
            <person name="Hasing T."/>
            <person name="Tang H."/>
            <person name="Brym M."/>
            <person name="Khazi F."/>
            <person name="Huang T."/>
            <person name="Chambers A.H."/>
        </authorList>
    </citation>
    <scope>NUCLEOTIDE SEQUENCE [LARGE SCALE GENOMIC DNA]</scope>
    <source>
        <tissue evidence="2">Leaf</tissue>
    </source>
</reference>
<evidence type="ECO:0000313" key="5">
    <source>
        <dbReference type="Proteomes" id="UP000639772"/>
    </source>
</evidence>
<comment type="caution">
    <text evidence="2">The sequence shown here is derived from an EMBL/GenBank/DDBJ whole genome shotgun (WGS) entry which is preliminary data.</text>
</comment>
<keyword evidence="4" id="KW-1185">Reference proteome</keyword>
<evidence type="ECO:0000256" key="1">
    <source>
        <dbReference type="SAM" id="MobiDB-lite"/>
    </source>
</evidence>
<accession>A0A835PAM7</accession>
<organism evidence="2 5">
    <name type="scientific">Vanilla planifolia</name>
    <name type="common">Vanilla</name>
    <dbReference type="NCBI Taxonomy" id="51239"/>
    <lineage>
        <taxon>Eukaryota</taxon>
        <taxon>Viridiplantae</taxon>
        <taxon>Streptophyta</taxon>
        <taxon>Embryophyta</taxon>
        <taxon>Tracheophyta</taxon>
        <taxon>Spermatophyta</taxon>
        <taxon>Magnoliopsida</taxon>
        <taxon>Liliopsida</taxon>
        <taxon>Asparagales</taxon>
        <taxon>Orchidaceae</taxon>
        <taxon>Vanilloideae</taxon>
        <taxon>Vanilleae</taxon>
        <taxon>Vanilla</taxon>
    </lineage>
</organism>
<evidence type="ECO:0000313" key="2">
    <source>
        <dbReference type="EMBL" id="KAG0448920.1"/>
    </source>
</evidence>
<dbReference type="EMBL" id="JADCNM010000240">
    <property type="protein sequence ID" value="KAG0448920.1"/>
    <property type="molecule type" value="Genomic_DNA"/>
</dbReference>
<feature type="non-terminal residue" evidence="2">
    <location>
        <position position="1"/>
    </location>
</feature>
<proteinExistence type="predicted"/>
<dbReference type="Proteomes" id="UP000639772">
    <property type="component" value="Unassembled WGS sequence"/>
</dbReference>
<feature type="region of interest" description="Disordered" evidence="1">
    <location>
        <begin position="44"/>
        <end position="86"/>
    </location>
</feature>
<evidence type="ECO:0000313" key="3">
    <source>
        <dbReference type="EMBL" id="KAG0448983.1"/>
    </source>
</evidence>
<dbReference type="AlphaFoldDB" id="A0A835PAM7"/>
<feature type="compositionally biased region" description="Basic and acidic residues" evidence="1">
    <location>
        <begin position="55"/>
        <end position="72"/>
    </location>
</feature>